<dbReference type="PROSITE" id="PS50263">
    <property type="entry name" value="CN_HYDROLASE"/>
    <property type="match status" value="1"/>
</dbReference>
<dbReference type="Pfam" id="PF00795">
    <property type="entry name" value="CN_hydrolase"/>
    <property type="match status" value="1"/>
</dbReference>
<evidence type="ECO:0000256" key="1">
    <source>
        <dbReference type="ARBA" id="ARBA00022801"/>
    </source>
</evidence>
<protein>
    <submittedName>
        <fullName evidence="3">Carbon-nitrogen hydrolase family protein</fullName>
    </submittedName>
</protein>
<evidence type="ECO:0000259" key="2">
    <source>
        <dbReference type="PROSITE" id="PS50263"/>
    </source>
</evidence>
<dbReference type="InterPro" id="IPR003010">
    <property type="entry name" value="C-N_Hydrolase"/>
</dbReference>
<dbReference type="GO" id="GO:0016787">
    <property type="term" value="F:hydrolase activity"/>
    <property type="evidence" value="ECO:0007669"/>
    <property type="project" value="UniProtKB-KW"/>
</dbReference>
<proteinExistence type="predicted"/>
<keyword evidence="1 3" id="KW-0378">Hydrolase</keyword>
<dbReference type="InterPro" id="IPR050345">
    <property type="entry name" value="Aliph_Amidase/BUP"/>
</dbReference>
<dbReference type="EMBL" id="JBBMEU010000104">
    <property type="protein sequence ID" value="MEQ2423234.1"/>
    <property type="molecule type" value="Genomic_DNA"/>
</dbReference>
<dbReference type="Gene3D" id="3.60.110.10">
    <property type="entry name" value="Carbon-nitrogen hydrolase"/>
    <property type="match status" value="1"/>
</dbReference>
<keyword evidence="4" id="KW-1185">Reference proteome</keyword>
<name>A0ABV1CYM6_9FIRM</name>
<organism evidence="3 4">
    <name type="scientific">Megasphaera intestinihominis</name>
    <dbReference type="NCBI Taxonomy" id="3133159"/>
    <lineage>
        <taxon>Bacteria</taxon>
        <taxon>Bacillati</taxon>
        <taxon>Bacillota</taxon>
        <taxon>Negativicutes</taxon>
        <taxon>Veillonellales</taxon>
        <taxon>Veillonellaceae</taxon>
        <taxon>Megasphaera</taxon>
    </lineage>
</organism>
<sequence length="263" mass="29859">MRIAMMQMAMTEDMERNLQVSYEAVKEAAGVDLLFFPEVQHMPFLPQYTADELPDYLLDPDDPRVTAFYDLARQAHCMVSPNLYLQYRGQAYDTSLFIDEKGNLLGKSAMVHVTSAPQFYELDYYTPSPDGFRVYDTSFGKIGVVICFDRHLPESIRTCAAMGAELVLIPTANLTTEPLDLFEWEIRVQAYQNNVFIAMCNRVGREGDVTFAGQSLVVDSEGQTLFKAGGEAGLVYCDIDLEKCKASRQARPYITLRRPEFYR</sequence>
<evidence type="ECO:0000313" key="4">
    <source>
        <dbReference type="Proteomes" id="UP001433088"/>
    </source>
</evidence>
<gene>
    <name evidence="3" type="ORF">WMO23_10910</name>
</gene>
<dbReference type="PANTHER" id="PTHR43674:SF16">
    <property type="entry name" value="CARBON-NITROGEN FAMILY, PUTATIVE (AFU_ORTHOLOGUE AFUA_5G02350)-RELATED"/>
    <property type="match status" value="1"/>
</dbReference>
<comment type="caution">
    <text evidence="3">The sequence shown here is derived from an EMBL/GenBank/DDBJ whole genome shotgun (WGS) entry which is preliminary data.</text>
</comment>
<feature type="domain" description="CN hydrolase" evidence="2">
    <location>
        <begin position="1"/>
        <end position="241"/>
    </location>
</feature>
<dbReference type="Proteomes" id="UP001433088">
    <property type="component" value="Unassembled WGS sequence"/>
</dbReference>
<dbReference type="SUPFAM" id="SSF56317">
    <property type="entry name" value="Carbon-nitrogen hydrolase"/>
    <property type="match status" value="1"/>
</dbReference>
<dbReference type="CDD" id="cd07197">
    <property type="entry name" value="nitrilase"/>
    <property type="match status" value="1"/>
</dbReference>
<evidence type="ECO:0000313" key="3">
    <source>
        <dbReference type="EMBL" id="MEQ2423234.1"/>
    </source>
</evidence>
<reference evidence="3 4" key="1">
    <citation type="submission" date="2024-03" db="EMBL/GenBank/DDBJ databases">
        <title>Human intestinal bacterial collection.</title>
        <authorList>
            <person name="Pauvert C."/>
            <person name="Hitch T.C.A."/>
            <person name="Clavel T."/>
        </authorList>
    </citation>
    <scope>NUCLEOTIDE SEQUENCE [LARGE SCALE GENOMIC DNA]</scope>
    <source>
        <strain evidence="3 4">CLA-AA-H81</strain>
    </source>
</reference>
<dbReference type="RefSeq" id="WP_020311807.1">
    <property type="nucleotide sequence ID" value="NZ_JBBMEU010000104.1"/>
</dbReference>
<dbReference type="InterPro" id="IPR036526">
    <property type="entry name" value="C-N_Hydrolase_sf"/>
</dbReference>
<dbReference type="PANTHER" id="PTHR43674">
    <property type="entry name" value="NITRILASE C965.09-RELATED"/>
    <property type="match status" value="1"/>
</dbReference>
<accession>A0ABV1CYM6</accession>